<organism evidence="10 11">
    <name type="scientific">Actinomycetospora flava</name>
    <dbReference type="NCBI Taxonomy" id="3129232"/>
    <lineage>
        <taxon>Bacteria</taxon>
        <taxon>Bacillati</taxon>
        <taxon>Actinomycetota</taxon>
        <taxon>Actinomycetes</taxon>
        <taxon>Pseudonocardiales</taxon>
        <taxon>Pseudonocardiaceae</taxon>
        <taxon>Actinomycetospora</taxon>
    </lineage>
</organism>
<dbReference type="InterPro" id="IPR013249">
    <property type="entry name" value="RNA_pol_sigma70_r4_t2"/>
</dbReference>
<dbReference type="PANTHER" id="PTHR43133">
    <property type="entry name" value="RNA POLYMERASE ECF-TYPE SIGMA FACTO"/>
    <property type="match status" value="1"/>
</dbReference>
<keyword evidence="3" id="KW-0731">Sigma factor</keyword>
<dbReference type="InterPro" id="IPR013324">
    <property type="entry name" value="RNA_pol_sigma_r3/r4-like"/>
</dbReference>
<reference evidence="10 11" key="1">
    <citation type="submission" date="2024-03" db="EMBL/GenBank/DDBJ databases">
        <title>Actinomycetospora sp. OC33-EN07, a novel actinomycete isolated from wild orchid (Aerides multiflora).</title>
        <authorList>
            <person name="Suriyachadkun C."/>
        </authorList>
    </citation>
    <scope>NUCLEOTIDE SEQUENCE [LARGE SCALE GENOMIC DNA]</scope>
    <source>
        <strain evidence="10 11">OC33-EN07</strain>
    </source>
</reference>
<dbReference type="NCBIfam" id="TIGR02937">
    <property type="entry name" value="sigma70-ECF"/>
    <property type="match status" value="1"/>
</dbReference>
<keyword evidence="2" id="KW-0805">Transcription regulation</keyword>
<accession>A0ABU8M5Z2</accession>
<dbReference type="Gene3D" id="1.10.1740.10">
    <property type="match status" value="1"/>
</dbReference>
<dbReference type="InterPro" id="IPR013325">
    <property type="entry name" value="RNA_pol_sigma_r2"/>
</dbReference>
<dbReference type="PANTHER" id="PTHR43133:SF8">
    <property type="entry name" value="RNA POLYMERASE SIGMA FACTOR HI_1459-RELATED"/>
    <property type="match status" value="1"/>
</dbReference>
<keyword evidence="5" id="KW-0804">Transcription</keyword>
<feature type="region of interest" description="Disordered" evidence="6">
    <location>
        <begin position="354"/>
        <end position="455"/>
    </location>
</feature>
<keyword evidence="7" id="KW-0812">Transmembrane</keyword>
<feature type="transmembrane region" description="Helical" evidence="7">
    <location>
        <begin position="303"/>
        <end position="323"/>
    </location>
</feature>
<evidence type="ECO:0000256" key="5">
    <source>
        <dbReference type="ARBA" id="ARBA00023163"/>
    </source>
</evidence>
<proteinExistence type="inferred from homology"/>
<dbReference type="SUPFAM" id="SSF88659">
    <property type="entry name" value="Sigma3 and sigma4 domains of RNA polymerase sigma factors"/>
    <property type="match status" value="1"/>
</dbReference>
<evidence type="ECO:0000256" key="1">
    <source>
        <dbReference type="ARBA" id="ARBA00010641"/>
    </source>
</evidence>
<keyword evidence="11" id="KW-1185">Reference proteome</keyword>
<dbReference type="EMBL" id="JBBEGM010000006">
    <property type="protein sequence ID" value="MEJ2862541.1"/>
    <property type="molecule type" value="Genomic_DNA"/>
</dbReference>
<feature type="compositionally biased region" description="Acidic residues" evidence="6">
    <location>
        <begin position="437"/>
        <end position="449"/>
    </location>
</feature>
<name>A0ABU8M5Z2_9PSEU</name>
<dbReference type="InterPro" id="IPR014284">
    <property type="entry name" value="RNA_pol_sigma-70_dom"/>
</dbReference>
<evidence type="ECO:0000313" key="11">
    <source>
        <dbReference type="Proteomes" id="UP001369736"/>
    </source>
</evidence>
<evidence type="ECO:0000259" key="9">
    <source>
        <dbReference type="Pfam" id="PF08281"/>
    </source>
</evidence>
<evidence type="ECO:0000256" key="4">
    <source>
        <dbReference type="ARBA" id="ARBA00023125"/>
    </source>
</evidence>
<dbReference type="SUPFAM" id="SSF88946">
    <property type="entry name" value="Sigma2 domain of RNA polymerase sigma factors"/>
    <property type="match status" value="1"/>
</dbReference>
<dbReference type="Pfam" id="PF08281">
    <property type="entry name" value="Sigma70_r4_2"/>
    <property type="match status" value="1"/>
</dbReference>
<evidence type="ECO:0000259" key="8">
    <source>
        <dbReference type="Pfam" id="PF04542"/>
    </source>
</evidence>
<dbReference type="Gene3D" id="1.10.10.10">
    <property type="entry name" value="Winged helix-like DNA-binding domain superfamily/Winged helix DNA-binding domain"/>
    <property type="match status" value="1"/>
</dbReference>
<dbReference type="Pfam" id="PF04542">
    <property type="entry name" value="Sigma70_r2"/>
    <property type="match status" value="1"/>
</dbReference>
<protein>
    <submittedName>
        <fullName evidence="10">Sigma-70 family RNA polymerase sigma factor</fullName>
    </submittedName>
</protein>
<keyword evidence="7" id="KW-1133">Transmembrane helix</keyword>
<comment type="caution">
    <text evidence="10">The sequence shown here is derived from an EMBL/GenBank/DDBJ whole genome shotgun (WGS) entry which is preliminary data.</text>
</comment>
<dbReference type="InterPro" id="IPR007627">
    <property type="entry name" value="RNA_pol_sigma70_r2"/>
</dbReference>
<feature type="domain" description="RNA polymerase sigma factor 70 region 4 type 2" evidence="9">
    <location>
        <begin position="121"/>
        <end position="166"/>
    </location>
</feature>
<feature type="domain" description="RNA polymerase sigma-70 region 2" evidence="8">
    <location>
        <begin position="22"/>
        <end position="89"/>
    </location>
</feature>
<evidence type="ECO:0000313" key="10">
    <source>
        <dbReference type="EMBL" id="MEJ2862541.1"/>
    </source>
</evidence>
<sequence length="562" mass="58035">MRVSDASLAAAAPTNPTAFAAIYRRYGDALYDFCLGMLRDPDVAADCVQDVFCTAATRLGQLREHDKLRPWLYAIARHEALARLRGRRREQVADELPDRPSPEHGPEAQAAVGELAALVAAAAGGLSDRDRTVLELHYRHGLDGRELADALGVSATNANTLVSRLRTTVERCLGALLVARHQRNACPELDALLDGWDGAMTVLLRKRINRHIESCPDCADARRRLVSPQALLGAAPVMVPAPHWLEDAVTRDAGQLLSASSVETAAGAATGASGAGGSAAQAGWWPSAIGGGMSSAATATLPLIVAAVVALIAVPAVFLAVAAGGSGTEAQRPAALEAPGAPIAGVAAPALPAPGSSAAVTPDGPRPAAGEPEIADPAPDGTTVDAPVVPEDAVTPVRLPEQQRPGPTDGGVLADAAAPGQDGDPDNEPSGGVTADPSDDEIPADDPDDNPAVGEAHPIFGLKNVPDSGRVSFAYTTDYPGATCPACDVQYNVRHDEQVQVTCYVQNGMTPVGPDDNRLYYSVDNISRPEVGEGQKNGGYLNAHFVDDGMPANQPAPGVPHC</sequence>
<dbReference type="InterPro" id="IPR036388">
    <property type="entry name" value="WH-like_DNA-bd_sf"/>
</dbReference>
<gene>
    <name evidence="10" type="ORF">WCD58_15315</name>
</gene>
<dbReference type="Proteomes" id="UP001369736">
    <property type="component" value="Unassembled WGS sequence"/>
</dbReference>
<dbReference type="RefSeq" id="WP_337703922.1">
    <property type="nucleotide sequence ID" value="NZ_JBBEGM010000006.1"/>
</dbReference>
<evidence type="ECO:0000256" key="2">
    <source>
        <dbReference type="ARBA" id="ARBA00023015"/>
    </source>
</evidence>
<keyword evidence="4" id="KW-0238">DNA-binding</keyword>
<comment type="similarity">
    <text evidence="1">Belongs to the sigma-70 factor family. ECF subfamily.</text>
</comment>
<keyword evidence="7" id="KW-0472">Membrane</keyword>
<evidence type="ECO:0000256" key="3">
    <source>
        <dbReference type="ARBA" id="ARBA00023082"/>
    </source>
</evidence>
<evidence type="ECO:0000256" key="6">
    <source>
        <dbReference type="SAM" id="MobiDB-lite"/>
    </source>
</evidence>
<evidence type="ECO:0000256" key="7">
    <source>
        <dbReference type="SAM" id="Phobius"/>
    </source>
</evidence>
<dbReference type="InterPro" id="IPR039425">
    <property type="entry name" value="RNA_pol_sigma-70-like"/>
</dbReference>